<dbReference type="RefSeq" id="WP_132848138.1">
    <property type="nucleotide sequence ID" value="NZ_CP058648.1"/>
</dbReference>
<protein>
    <recommendedName>
        <fullName evidence="4">Lipoprotein</fullName>
    </recommendedName>
</protein>
<feature type="chain" id="PRO_5038947854" description="Lipoprotein" evidence="1">
    <location>
        <begin position="24"/>
        <end position="187"/>
    </location>
</feature>
<accession>A0A4R2THL0</accession>
<reference evidence="2 3" key="1">
    <citation type="submission" date="2019-03" db="EMBL/GenBank/DDBJ databases">
        <title>Genomic Encyclopedia of Type Strains, Phase IV (KMG-IV): sequencing the most valuable type-strain genomes for metagenomic binning, comparative biology and taxonomic classification.</title>
        <authorList>
            <person name="Goeker M."/>
        </authorList>
    </citation>
    <scope>NUCLEOTIDE SEQUENCE [LARGE SCALE GENOMIC DNA]</scope>
    <source>
        <strain evidence="2 3">DSM 100013</strain>
    </source>
</reference>
<dbReference type="Proteomes" id="UP000295504">
    <property type="component" value="Unassembled WGS sequence"/>
</dbReference>
<dbReference type="OrthoDB" id="2849168at2"/>
<organism evidence="2 3">
    <name type="scientific">Serpentinicella alkaliphila</name>
    <dbReference type="NCBI Taxonomy" id="1734049"/>
    <lineage>
        <taxon>Bacteria</taxon>
        <taxon>Bacillati</taxon>
        <taxon>Bacillota</taxon>
        <taxon>Clostridia</taxon>
        <taxon>Peptostreptococcales</taxon>
        <taxon>Natronincolaceae</taxon>
        <taxon>Serpentinicella</taxon>
    </lineage>
</organism>
<gene>
    <name evidence="2" type="ORF">EDD79_101133</name>
</gene>
<dbReference type="AlphaFoldDB" id="A0A4R2THL0"/>
<name>A0A4R2THL0_9FIRM</name>
<evidence type="ECO:0008006" key="4">
    <source>
        <dbReference type="Google" id="ProtNLM"/>
    </source>
</evidence>
<dbReference type="PROSITE" id="PS51257">
    <property type="entry name" value="PROKAR_LIPOPROTEIN"/>
    <property type="match status" value="1"/>
</dbReference>
<evidence type="ECO:0000313" key="2">
    <source>
        <dbReference type="EMBL" id="TCQ03070.1"/>
    </source>
</evidence>
<evidence type="ECO:0000313" key="3">
    <source>
        <dbReference type="Proteomes" id="UP000295504"/>
    </source>
</evidence>
<proteinExistence type="predicted"/>
<evidence type="ECO:0000256" key="1">
    <source>
        <dbReference type="SAM" id="SignalP"/>
    </source>
</evidence>
<feature type="signal peptide" evidence="1">
    <location>
        <begin position="1"/>
        <end position="23"/>
    </location>
</feature>
<keyword evidence="1" id="KW-0732">Signal</keyword>
<sequence>MKRIFIYVSCFIMFASIFSGCSSKPTYSTLEEAVKSNISSHQIEILNVCKETNLVLCYNKYHYILGGYNYNNGNYDNFKLINKIDTCNSEIVVETEYIKEVGNVIWGILNTEDQVEKFIIEYLNGDTEQVTAINNTFISSMPDSLQDTDPNKLRTQILNVYAVNESNNILGKLKTYNIADPIIVMVN</sequence>
<keyword evidence="3" id="KW-1185">Reference proteome</keyword>
<comment type="caution">
    <text evidence="2">The sequence shown here is derived from an EMBL/GenBank/DDBJ whole genome shotgun (WGS) entry which is preliminary data.</text>
</comment>
<dbReference type="EMBL" id="SLYC01000011">
    <property type="protein sequence ID" value="TCQ03070.1"/>
    <property type="molecule type" value="Genomic_DNA"/>
</dbReference>